<protein>
    <recommendedName>
        <fullName evidence="4">Gustatory receptor</fullName>
    </recommendedName>
</protein>
<organism evidence="2 3">
    <name type="scientific">Nephila pilipes</name>
    <name type="common">Giant wood spider</name>
    <name type="synonym">Nephila maculata</name>
    <dbReference type="NCBI Taxonomy" id="299642"/>
    <lineage>
        <taxon>Eukaryota</taxon>
        <taxon>Metazoa</taxon>
        <taxon>Ecdysozoa</taxon>
        <taxon>Arthropoda</taxon>
        <taxon>Chelicerata</taxon>
        <taxon>Arachnida</taxon>
        <taxon>Araneae</taxon>
        <taxon>Araneomorphae</taxon>
        <taxon>Entelegynae</taxon>
        <taxon>Araneoidea</taxon>
        <taxon>Nephilidae</taxon>
        <taxon>Nephila</taxon>
    </lineage>
</organism>
<gene>
    <name evidence="2" type="primary">AVEN_245204_1</name>
    <name evidence="2" type="ORF">NPIL_102831</name>
</gene>
<evidence type="ECO:0000313" key="2">
    <source>
        <dbReference type="EMBL" id="GFU10532.1"/>
    </source>
</evidence>
<keyword evidence="1" id="KW-1133">Transmembrane helix</keyword>
<evidence type="ECO:0000313" key="3">
    <source>
        <dbReference type="Proteomes" id="UP000887013"/>
    </source>
</evidence>
<evidence type="ECO:0000256" key="1">
    <source>
        <dbReference type="SAM" id="Phobius"/>
    </source>
</evidence>
<feature type="transmembrane region" description="Helical" evidence="1">
    <location>
        <begin position="76"/>
        <end position="97"/>
    </location>
</feature>
<evidence type="ECO:0008006" key="4">
    <source>
        <dbReference type="Google" id="ProtNLM"/>
    </source>
</evidence>
<dbReference type="AlphaFoldDB" id="A0A8X6Q7Q9"/>
<comment type="caution">
    <text evidence="2">The sequence shown here is derived from an EMBL/GenBank/DDBJ whole genome shotgun (WGS) entry which is preliminary data.</text>
</comment>
<keyword evidence="1" id="KW-0812">Transmembrane</keyword>
<proteinExistence type="predicted"/>
<reference evidence="2" key="1">
    <citation type="submission" date="2020-08" db="EMBL/GenBank/DDBJ databases">
        <title>Multicomponent nature underlies the extraordinary mechanical properties of spider dragline silk.</title>
        <authorList>
            <person name="Kono N."/>
            <person name="Nakamura H."/>
            <person name="Mori M."/>
            <person name="Yoshida Y."/>
            <person name="Ohtoshi R."/>
            <person name="Malay A.D."/>
            <person name="Moran D.A.P."/>
            <person name="Tomita M."/>
            <person name="Numata K."/>
            <person name="Arakawa K."/>
        </authorList>
    </citation>
    <scope>NUCLEOTIDE SEQUENCE</scope>
</reference>
<keyword evidence="3" id="KW-1185">Reference proteome</keyword>
<dbReference type="Proteomes" id="UP000887013">
    <property type="component" value="Unassembled WGS sequence"/>
</dbReference>
<feature type="transmembrane region" description="Helical" evidence="1">
    <location>
        <begin position="285"/>
        <end position="307"/>
    </location>
</feature>
<sequence length="386" mass="44096">MDSEQTSVSSNGYGFLWYFLKLTGIDVLGSHEGKNSKSEHYLIKKCCEKLFPFLLHLNQIYVLVTSLFLVSQEKAYVEIVASFIVVHLLSFVVWHLVYRGKNNIKSLIFEANRSLLILHKKRKSYSIFINLCLILSMLIPIASATTSAFFMDNAPEGHRRYYSLFVNVNGLNAFLIRCILAQLTYTFMLSFPCCISVMCASLYYQCSCVFVSFNSSVVETYKGIAPLHKILKLMDVYQLLHELAQKTEEVLSPITFFLLSSQLLSMYTALANFLIFKNRDQHYPILWHCLASITILPATLIGTIFCAGRISCQARLIHTNLQQIHNTLIRKREVNWESVLLVRSMMMTEFPVMTAANIMDLKHGVILSVFGTLFTYGLLILNINRP</sequence>
<accession>A0A8X6Q7Q9</accession>
<feature type="transmembrane region" description="Helical" evidence="1">
    <location>
        <begin position="161"/>
        <end position="180"/>
    </location>
</feature>
<dbReference type="EMBL" id="BMAW01029109">
    <property type="protein sequence ID" value="GFU10532.1"/>
    <property type="molecule type" value="Genomic_DNA"/>
</dbReference>
<feature type="transmembrane region" description="Helical" evidence="1">
    <location>
        <begin position="365"/>
        <end position="383"/>
    </location>
</feature>
<feature type="transmembrane region" description="Helical" evidence="1">
    <location>
        <begin position="250"/>
        <end position="273"/>
    </location>
</feature>
<dbReference type="OrthoDB" id="6434096at2759"/>
<feature type="transmembrane region" description="Helical" evidence="1">
    <location>
        <begin position="50"/>
        <end position="70"/>
    </location>
</feature>
<name>A0A8X6Q7Q9_NEPPI</name>
<keyword evidence="1" id="KW-0472">Membrane</keyword>
<feature type="transmembrane region" description="Helical" evidence="1">
    <location>
        <begin position="127"/>
        <end position="149"/>
    </location>
</feature>